<feature type="compositionally biased region" description="Acidic residues" evidence="1">
    <location>
        <begin position="49"/>
        <end position="58"/>
    </location>
</feature>
<comment type="caution">
    <text evidence="2">The sequence shown here is derived from an EMBL/GenBank/DDBJ whole genome shotgun (WGS) entry which is preliminary data.</text>
</comment>
<organism evidence="2 3">
    <name type="scientific">Exophiala dermatitidis</name>
    <name type="common">Black yeast-like fungus</name>
    <name type="synonym">Wangiella dermatitidis</name>
    <dbReference type="NCBI Taxonomy" id="5970"/>
    <lineage>
        <taxon>Eukaryota</taxon>
        <taxon>Fungi</taxon>
        <taxon>Dikarya</taxon>
        <taxon>Ascomycota</taxon>
        <taxon>Pezizomycotina</taxon>
        <taxon>Eurotiomycetes</taxon>
        <taxon>Chaetothyriomycetidae</taxon>
        <taxon>Chaetothyriales</taxon>
        <taxon>Herpotrichiellaceae</taxon>
        <taxon>Exophiala</taxon>
    </lineage>
</organism>
<evidence type="ECO:0000313" key="3">
    <source>
        <dbReference type="Proteomes" id="UP001161757"/>
    </source>
</evidence>
<accession>A0AAN6IQA7</accession>
<feature type="compositionally biased region" description="Basic and acidic residues" evidence="1">
    <location>
        <begin position="59"/>
        <end position="70"/>
    </location>
</feature>
<reference evidence="2" key="1">
    <citation type="submission" date="2023-01" db="EMBL/GenBank/DDBJ databases">
        <title>Exophiala dermititidis isolated from Cystic Fibrosis Patient.</title>
        <authorList>
            <person name="Kurbessoian T."/>
            <person name="Crocker A."/>
            <person name="Murante D."/>
            <person name="Hogan D.A."/>
            <person name="Stajich J.E."/>
        </authorList>
    </citation>
    <scope>NUCLEOTIDE SEQUENCE</scope>
    <source>
        <strain evidence="2">Ex8</strain>
    </source>
</reference>
<feature type="region of interest" description="Disordered" evidence="1">
    <location>
        <begin position="49"/>
        <end position="70"/>
    </location>
</feature>
<sequence length="363" mass="41103">MGSHRTISIDLGGPDKPISNFRPNLWRHLDRDREVLNIDLFWPVKLDDEEDSDEDEDEGKATNDDGDSKDVFPFKELKPLTEFYNLHHLKLNGMMRSYQPLIWATCWVNKRLTKVHLEMALEPVINADIMHKYRKIDLNWVYDRLSDTTVECEYLGSHGEGILHEEFGEGEYLDQQAMKAGQINVVHVLPVENFRYLPITHLTLMNFAVDAGPFFRWFDPAKLKEVQFLGDCIDTGFSLPREMKFTVRVNGPKPLPLPPAGARWVRPGEVKLVDIKPRKTAASNNKAKTNKATADDRGSATTNSEFTIEGSHSVACGGSTGLKGKLSQMMPKWASKSKDKSSSEQDQPVYTIERSFSGMSLSD</sequence>
<dbReference type="Proteomes" id="UP001161757">
    <property type="component" value="Unassembled WGS sequence"/>
</dbReference>
<feature type="region of interest" description="Disordered" evidence="1">
    <location>
        <begin position="277"/>
        <end position="363"/>
    </location>
</feature>
<evidence type="ECO:0000256" key="1">
    <source>
        <dbReference type="SAM" id="MobiDB-lite"/>
    </source>
</evidence>
<protein>
    <submittedName>
        <fullName evidence="2">Uncharacterized protein</fullName>
    </submittedName>
</protein>
<dbReference type="EMBL" id="JAJGCB010000035">
    <property type="protein sequence ID" value="KAJ8986552.1"/>
    <property type="molecule type" value="Genomic_DNA"/>
</dbReference>
<dbReference type="AlphaFoldDB" id="A0AAN6IQA7"/>
<gene>
    <name evidence="2" type="ORF">HRR80_009368</name>
</gene>
<feature type="compositionally biased region" description="Low complexity" evidence="1">
    <location>
        <begin position="280"/>
        <end position="292"/>
    </location>
</feature>
<name>A0AAN6IQA7_EXODE</name>
<evidence type="ECO:0000313" key="2">
    <source>
        <dbReference type="EMBL" id="KAJ8986552.1"/>
    </source>
</evidence>
<proteinExistence type="predicted"/>